<dbReference type="Proteomes" id="UP001232063">
    <property type="component" value="Unassembled WGS sequence"/>
</dbReference>
<dbReference type="GO" id="GO:0046872">
    <property type="term" value="F:metal ion binding"/>
    <property type="evidence" value="ECO:0007669"/>
    <property type="project" value="UniProtKB-KW"/>
</dbReference>
<dbReference type="AlphaFoldDB" id="A0AAE3UC71"/>
<dbReference type="Pfam" id="PF01903">
    <property type="entry name" value="CbiX"/>
    <property type="match status" value="2"/>
</dbReference>
<feature type="transmembrane region" description="Helical" evidence="3">
    <location>
        <begin position="205"/>
        <end position="225"/>
    </location>
</feature>
<accession>A0AAE3UC71</accession>
<dbReference type="InterPro" id="IPR002762">
    <property type="entry name" value="CbiX-like"/>
</dbReference>
<comment type="caution">
    <text evidence="4">The sequence shown here is derived from an EMBL/GenBank/DDBJ whole genome shotgun (WGS) entry which is preliminary data.</text>
</comment>
<dbReference type="PANTHER" id="PTHR33542:SF3">
    <property type="entry name" value="SIROHYDROCHLORIN FERROCHELATASE, CHLOROPLASTIC"/>
    <property type="match status" value="1"/>
</dbReference>
<dbReference type="RefSeq" id="WP_314508566.1">
    <property type="nucleotide sequence ID" value="NZ_JASJOU010000001.1"/>
</dbReference>
<dbReference type="PANTHER" id="PTHR33542">
    <property type="entry name" value="SIROHYDROCHLORIN FERROCHELATASE, CHLOROPLASTIC"/>
    <property type="match status" value="1"/>
</dbReference>
<dbReference type="CDD" id="cd03414">
    <property type="entry name" value="CbiX_SirB_C"/>
    <property type="match status" value="1"/>
</dbReference>
<evidence type="ECO:0000256" key="1">
    <source>
        <dbReference type="ARBA" id="ARBA00022723"/>
    </source>
</evidence>
<protein>
    <submittedName>
        <fullName evidence="4">Sirohydrochlorin chelatase</fullName>
    </submittedName>
</protein>
<dbReference type="CDD" id="cd03416">
    <property type="entry name" value="CbiX_SirB_N"/>
    <property type="match status" value="1"/>
</dbReference>
<keyword evidence="3" id="KW-0472">Membrane</keyword>
<evidence type="ECO:0000313" key="4">
    <source>
        <dbReference type="EMBL" id="MDJ1499036.1"/>
    </source>
</evidence>
<dbReference type="SUPFAM" id="SSF53800">
    <property type="entry name" value="Chelatase"/>
    <property type="match status" value="1"/>
</dbReference>
<keyword evidence="2" id="KW-0456">Lyase</keyword>
<keyword evidence="3" id="KW-1133">Transmembrane helix</keyword>
<reference evidence="4" key="1">
    <citation type="submission" date="2023-05" db="EMBL/GenBank/DDBJ databases">
        <authorList>
            <person name="Zhang X."/>
        </authorList>
    </citation>
    <scope>NUCLEOTIDE SEQUENCE</scope>
    <source>
        <strain evidence="4">BD1B2-1</strain>
    </source>
</reference>
<dbReference type="Gene3D" id="3.40.50.1400">
    <property type="match status" value="2"/>
</dbReference>
<evidence type="ECO:0000256" key="3">
    <source>
        <dbReference type="SAM" id="Phobius"/>
    </source>
</evidence>
<proteinExistence type="predicted"/>
<evidence type="ECO:0000313" key="5">
    <source>
        <dbReference type="Proteomes" id="UP001232063"/>
    </source>
</evidence>
<evidence type="ECO:0000256" key="2">
    <source>
        <dbReference type="ARBA" id="ARBA00023239"/>
    </source>
</evidence>
<keyword evidence="5" id="KW-1185">Reference proteome</keyword>
<feature type="transmembrane region" description="Helical" evidence="3">
    <location>
        <begin position="172"/>
        <end position="193"/>
    </location>
</feature>
<organism evidence="4 5">
    <name type="scientific">Xanthocytophaga agilis</name>
    <dbReference type="NCBI Taxonomy" id="3048010"/>
    <lineage>
        <taxon>Bacteria</taxon>
        <taxon>Pseudomonadati</taxon>
        <taxon>Bacteroidota</taxon>
        <taxon>Cytophagia</taxon>
        <taxon>Cytophagales</taxon>
        <taxon>Rhodocytophagaceae</taxon>
        <taxon>Xanthocytophaga</taxon>
    </lineage>
</organism>
<sequence length="325" mass="36313">MKKASTNTKSINLSVVKRGILLCGHGSRDKEGIEGFKELVLLLKHRYPDRIVDYGFLEFSHPVYAAAVERMYLEGVREITAVPAILFAGGHAKNDIPYEMNSLQQQYEGLTIKLASHIGITPSILQLAKKNIEVLEAQHPQTDRKETCLLVVGRGTSDPDANSDVVKLMRMLWEGMGFGFGTTAYIGVTTPLLKDTLPLLEHLPFQRVVVLPIFLFTGVLLKRIYEQIDTFNSTSEKEFLYTSSFETDDLLLEALSERITEAEKGSPNMNCQLCKYRTQIVGFENEVGKEQVGHHLAVKGILFEEDEKIAEKKGILSGVKKILGI</sequence>
<keyword evidence="3" id="KW-0812">Transmembrane</keyword>
<keyword evidence="1" id="KW-0479">Metal-binding</keyword>
<name>A0AAE3UC71_9BACT</name>
<dbReference type="InterPro" id="IPR050963">
    <property type="entry name" value="Sirohydro_Cobaltochel/CbiX"/>
</dbReference>
<dbReference type="EMBL" id="JASJOU010000001">
    <property type="protein sequence ID" value="MDJ1499036.1"/>
    <property type="molecule type" value="Genomic_DNA"/>
</dbReference>
<gene>
    <name evidence="4" type="ORF">QNI22_00190</name>
</gene>
<dbReference type="GO" id="GO:0016829">
    <property type="term" value="F:lyase activity"/>
    <property type="evidence" value="ECO:0007669"/>
    <property type="project" value="UniProtKB-KW"/>
</dbReference>